<name>A0AAD6CPA7_9EURO</name>
<dbReference type="PANTHER" id="PTHR43669:SF4">
    <property type="entry name" value="SHORT-CHAIN DEHYDROGENASE"/>
    <property type="match status" value="1"/>
</dbReference>
<dbReference type="AlphaFoldDB" id="A0AAD6CPA7"/>
<evidence type="ECO:0000256" key="2">
    <source>
        <dbReference type="ARBA" id="ARBA00023002"/>
    </source>
</evidence>
<dbReference type="EMBL" id="JAQIZZ010000007">
    <property type="protein sequence ID" value="KAJ5532147.1"/>
    <property type="molecule type" value="Genomic_DNA"/>
</dbReference>
<comment type="caution">
    <text evidence="3">The sequence shown here is derived from an EMBL/GenBank/DDBJ whole genome shotgun (WGS) entry which is preliminary data.</text>
</comment>
<organism evidence="3 4">
    <name type="scientific">Penicillium frequentans</name>
    <dbReference type="NCBI Taxonomy" id="3151616"/>
    <lineage>
        <taxon>Eukaryota</taxon>
        <taxon>Fungi</taxon>
        <taxon>Dikarya</taxon>
        <taxon>Ascomycota</taxon>
        <taxon>Pezizomycotina</taxon>
        <taxon>Eurotiomycetes</taxon>
        <taxon>Eurotiomycetidae</taxon>
        <taxon>Eurotiales</taxon>
        <taxon>Aspergillaceae</taxon>
        <taxon>Penicillium</taxon>
    </lineage>
</organism>
<proteinExistence type="inferred from homology"/>
<dbReference type="Gene3D" id="3.40.50.720">
    <property type="entry name" value="NAD(P)-binding Rossmann-like Domain"/>
    <property type="match status" value="1"/>
</dbReference>
<accession>A0AAD6CPA7</accession>
<protein>
    <submittedName>
        <fullName evidence="3">Short-chain dehydrogenase</fullName>
    </submittedName>
</protein>
<gene>
    <name evidence="3" type="ORF">N7494_008699</name>
</gene>
<dbReference type="GO" id="GO:0016491">
    <property type="term" value="F:oxidoreductase activity"/>
    <property type="evidence" value="ECO:0007669"/>
    <property type="project" value="UniProtKB-KW"/>
</dbReference>
<dbReference type="Pfam" id="PF13561">
    <property type="entry name" value="adh_short_C2"/>
    <property type="match status" value="1"/>
</dbReference>
<dbReference type="Proteomes" id="UP001220324">
    <property type="component" value="Unassembled WGS sequence"/>
</dbReference>
<dbReference type="InterPro" id="IPR002347">
    <property type="entry name" value="SDR_fam"/>
</dbReference>
<sequence length="228" mass="24625">MATSSPILLILGAGSNVGASVAKAFSEKGYKIALASRTVKNEDSDPKLFHVACDLSDPFSVPDVFKNVKETLGIPSVVVYNASAAGRSSLEDPLATPLAEFSQGLNINTASVYAAAQEAVKGFAELPAEASRTFIYTGNMLNTKVFPPLFNLGVGKAATSHIIEYLATAYPFRGFKFYYADQRKVDGSPQYVNIDGDAHGSFYVELAETKSQGQWHQTFVKDLGYQRF</sequence>
<keyword evidence="2" id="KW-0560">Oxidoreductase</keyword>
<dbReference type="SUPFAM" id="SSF51735">
    <property type="entry name" value="NAD(P)-binding Rossmann-fold domains"/>
    <property type="match status" value="1"/>
</dbReference>
<reference evidence="3 4" key="1">
    <citation type="journal article" date="2023" name="IMA Fungus">
        <title>Comparative genomic study of the Penicillium genus elucidates a diverse pangenome and 15 lateral gene transfer events.</title>
        <authorList>
            <person name="Petersen C."/>
            <person name="Sorensen T."/>
            <person name="Nielsen M.R."/>
            <person name="Sondergaard T.E."/>
            <person name="Sorensen J.L."/>
            <person name="Fitzpatrick D.A."/>
            <person name="Frisvad J.C."/>
            <person name="Nielsen K.L."/>
        </authorList>
    </citation>
    <scope>NUCLEOTIDE SEQUENCE [LARGE SCALE GENOMIC DNA]</scope>
    <source>
        <strain evidence="3 4">IBT 35679</strain>
    </source>
</reference>
<evidence type="ECO:0000256" key="1">
    <source>
        <dbReference type="ARBA" id="ARBA00006484"/>
    </source>
</evidence>
<comment type="similarity">
    <text evidence="1">Belongs to the short-chain dehydrogenases/reductases (SDR) family.</text>
</comment>
<dbReference type="PANTHER" id="PTHR43669">
    <property type="entry name" value="5-KETO-D-GLUCONATE 5-REDUCTASE"/>
    <property type="match status" value="1"/>
</dbReference>
<evidence type="ECO:0000313" key="4">
    <source>
        <dbReference type="Proteomes" id="UP001220324"/>
    </source>
</evidence>
<evidence type="ECO:0000313" key="3">
    <source>
        <dbReference type="EMBL" id="KAJ5532147.1"/>
    </source>
</evidence>
<keyword evidence="4" id="KW-1185">Reference proteome</keyword>
<dbReference type="InterPro" id="IPR036291">
    <property type="entry name" value="NAD(P)-bd_dom_sf"/>
</dbReference>